<dbReference type="SUPFAM" id="SSF51735">
    <property type="entry name" value="NAD(P)-binding Rossmann-fold domains"/>
    <property type="match status" value="1"/>
</dbReference>
<organism evidence="4 5">
    <name type="scientific">Fusarium coffeatum</name>
    <dbReference type="NCBI Taxonomy" id="231269"/>
    <lineage>
        <taxon>Eukaryota</taxon>
        <taxon>Fungi</taxon>
        <taxon>Dikarya</taxon>
        <taxon>Ascomycota</taxon>
        <taxon>Pezizomycotina</taxon>
        <taxon>Sordariomycetes</taxon>
        <taxon>Hypocreomycetidae</taxon>
        <taxon>Hypocreales</taxon>
        <taxon>Nectriaceae</taxon>
        <taxon>Fusarium</taxon>
        <taxon>Fusarium incarnatum-equiseti species complex</taxon>
    </lineage>
</organism>
<feature type="compositionally biased region" description="Polar residues" evidence="2">
    <location>
        <begin position="990"/>
        <end position="1002"/>
    </location>
</feature>
<feature type="region of interest" description="Disordered" evidence="2">
    <location>
        <begin position="987"/>
        <end position="1079"/>
    </location>
</feature>
<dbReference type="Pfam" id="PF04321">
    <property type="entry name" value="RmlD_sub_bind"/>
    <property type="match status" value="1"/>
</dbReference>
<evidence type="ECO:0000313" key="4">
    <source>
        <dbReference type="EMBL" id="RBR18298.1"/>
    </source>
</evidence>
<gene>
    <name evidence="4" type="ORF">FIESC28_06071</name>
</gene>
<dbReference type="EMBL" id="QKXC01000126">
    <property type="protein sequence ID" value="RBR18298.1"/>
    <property type="molecule type" value="Genomic_DNA"/>
</dbReference>
<feature type="domain" description="RmlD-like substrate binding" evidence="3">
    <location>
        <begin position="5"/>
        <end position="306"/>
    </location>
</feature>
<dbReference type="InterPro" id="IPR036291">
    <property type="entry name" value="NAD(P)-bd_dom_sf"/>
</dbReference>
<dbReference type="Gene3D" id="3.40.50.720">
    <property type="entry name" value="NAD(P)-binding Rossmann-like Domain"/>
    <property type="match status" value="1"/>
</dbReference>
<evidence type="ECO:0000256" key="2">
    <source>
        <dbReference type="SAM" id="MobiDB-lite"/>
    </source>
</evidence>
<dbReference type="CDD" id="cd05254">
    <property type="entry name" value="dTDP_HR_like_SDR_e"/>
    <property type="match status" value="1"/>
</dbReference>
<feature type="region of interest" description="Disordered" evidence="2">
    <location>
        <begin position="1116"/>
        <end position="1200"/>
    </location>
</feature>
<dbReference type="FunFam" id="3.40.50.720:FF:000357">
    <property type="entry name" value="Methionine adenosyltransferase 2 subunit beta"/>
    <property type="match status" value="1"/>
</dbReference>
<dbReference type="Gene3D" id="2.30.29.30">
    <property type="entry name" value="Pleckstrin-homology domain (PH domain)/Phosphotyrosine-binding domain (PTB)"/>
    <property type="match status" value="1"/>
</dbReference>
<dbReference type="InterPro" id="IPR011993">
    <property type="entry name" value="PH-like_dom_sf"/>
</dbReference>
<sequence>MPERTVLVTGATGLLGREVSAAFGLKNWEVKGTGYSRADGINTFKVDLGNENEVSSFLDETKFVPFSLSAAQRFPDKVDKDPEGARALNVAASKALARLAAERNIFLIYISTDYVFPGVPGDAPYEADAEPRPTNLYGQTKLDGERAVLETFKEAGKEGLGVVLRVPVLYGNAETPSESAVNVLMDALWKAQTQGAQISMDHWALRYPTNTEDIGRVCHDISAKYLDTPSSDRASLPSILQFSSEDRMTKYEIVALFGEIMGLSTEGIKPNTEGNDPNASVQRPYDCHLSTKALKDLGVDVSTPWEGHGVLLLIHSFERNGIMEVIEIVTIGTGMGAQRLEGMSWDLGPSHTGYVSGFIPEPLLLQAAAYHCRYCIELYYIAHCRSPSRSPSRSRPRGSDFFKPLPPTSAFDLSPPDSPILRTVPSASDIARFKSRNLLALRINTETAERAAKLEREELERQEQEAERLADTVARLEAENDRILVEQKKRDLARIHAQLPTPSPRFPRLFVLDKLPFLYRSKRSNAVISQAGTPSPGAPTIFSLDFSRSNSPEESSSPDKMSFIEQGGKGIVPGTDAPTSAINGGERRVCVRCLSSVINLPVNADTSPVDIIYSTANLTSHDIDPKASVLIECYVELGLERRLRRYERIRDVMNSWDRDQQNSLLVVTNDISQSNDSDLDFKSVPRTPTPPPGFTLQMYHSSRPGKWNKRWITLLESGQMFASKKPDSKVSDKDSTVLCHLSDFDIYTPRESEARRHLKAPRRFCYAVKSQQKTFVFPNGENFVHFFCAEDGQIARRFLELVQRWRSWYLVNKQVDFEKKENKTPQISMGLDSRKSPKAMSRSKSTAAKGHSTQASVDETPYTIGAFQPLLDMDRFDKPLEEFGKDLNQQKNKDEPDSDPEFKTGLVRKATCKQPNVLSKSKSVHHKHISPAEENQFSPAGLLGQGYEEKRKIAERAPTISPVTTNAAFTKGASLLGQGYEQKRKISERTPVNNSVPSTNAAFTDGPSLLNGGVLSPTTPRENTTDSKSWFPLGTDQSARPSYRSRSVRDTSRQPVADNVPDMPQQPLVNLTNSFPEPPRWRENKNKGHGVKAPAGGPLISLATGGQSNNMFGTRSTSGLVNQSRVPLSSSTMTVGSRPRSRSTAGMQQPPSHAPPVPPVPIRSLRREMTAPVDQSRGRDPRPREPLINRAGTVGHSSRI</sequence>
<dbReference type="RefSeq" id="XP_031015635.1">
    <property type="nucleotide sequence ID" value="XM_031160216.1"/>
</dbReference>
<keyword evidence="5" id="KW-1185">Reference proteome</keyword>
<protein>
    <recommendedName>
        <fullName evidence="3">RmlD-like substrate binding domain-containing protein</fullName>
    </recommendedName>
</protein>
<dbReference type="InterPro" id="IPR029903">
    <property type="entry name" value="RmlD-like-bd"/>
</dbReference>
<feature type="region of interest" description="Disordered" evidence="2">
    <location>
        <begin position="822"/>
        <end position="859"/>
    </location>
</feature>
<feature type="region of interest" description="Disordered" evidence="2">
    <location>
        <begin position="386"/>
        <end position="417"/>
    </location>
</feature>
<evidence type="ECO:0000313" key="5">
    <source>
        <dbReference type="Proteomes" id="UP000253153"/>
    </source>
</evidence>
<dbReference type="SUPFAM" id="SSF54236">
    <property type="entry name" value="Ubiquitin-like"/>
    <property type="match status" value="1"/>
</dbReference>
<feature type="compositionally biased region" description="Pro residues" evidence="2">
    <location>
        <begin position="1152"/>
        <end position="1161"/>
    </location>
</feature>
<dbReference type="PANTHER" id="PTHR38700">
    <property type="entry name" value="YALI0E22418P"/>
    <property type="match status" value="1"/>
</dbReference>
<evidence type="ECO:0000259" key="3">
    <source>
        <dbReference type="Pfam" id="PF04321"/>
    </source>
</evidence>
<comment type="caution">
    <text evidence="4">The sequence shown here is derived from an EMBL/GenBank/DDBJ whole genome shotgun (WGS) entry which is preliminary data.</text>
</comment>
<name>A0A366RP59_9HYPO</name>
<dbReference type="Proteomes" id="UP000253153">
    <property type="component" value="Unassembled WGS sequence"/>
</dbReference>
<reference evidence="4 5" key="1">
    <citation type="submission" date="2018-06" db="EMBL/GenBank/DDBJ databases">
        <title>Fusarium incarnatum-equiseti species complex species 28.</title>
        <authorList>
            <person name="Gardiner D.M."/>
        </authorList>
    </citation>
    <scope>NUCLEOTIDE SEQUENCE [LARGE SCALE GENOMIC DNA]</scope>
    <source>
        <strain evidence="4 5">FIESC_28</strain>
    </source>
</reference>
<keyword evidence="1" id="KW-0175">Coiled coil</keyword>
<feature type="compositionally biased region" description="Polar residues" evidence="2">
    <location>
        <begin position="1016"/>
        <end position="1028"/>
    </location>
</feature>
<feature type="compositionally biased region" description="Basic and acidic residues" evidence="2">
    <location>
        <begin position="1176"/>
        <end position="1187"/>
    </location>
</feature>
<feature type="region of interest" description="Disordered" evidence="2">
    <location>
        <begin position="546"/>
        <end position="565"/>
    </location>
</feature>
<dbReference type="InterPro" id="IPR029071">
    <property type="entry name" value="Ubiquitin-like_domsf"/>
</dbReference>
<dbReference type="GeneID" id="41995512"/>
<accession>A0A366RP59</accession>
<feature type="compositionally biased region" description="Polar residues" evidence="2">
    <location>
        <begin position="842"/>
        <end position="857"/>
    </location>
</feature>
<feature type="compositionally biased region" description="Polar residues" evidence="2">
    <location>
        <begin position="1116"/>
        <end position="1135"/>
    </location>
</feature>
<dbReference type="OrthoDB" id="43122at2759"/>
<dbReference type="PANTHER" id="PTHR38700:SF1">
    <property type="entry name" value="PH DOMAIN-CONTAINING PROTEIN"/>
    <property type="match status" value="1"/>
</dbReference>
<proteinExistence type="predicted"/>
<feature type="coiled-coil region" evidence="1">
    <location>
        <begin position="442"/>
        <end position="486"/>
    </location>
</feature>
<evidence type="ECO:0000256" key="1">
    <source>
        <dbReference type="SAM" id="Coils"/>
    </source>
</evidence>
<dbReference type="AlphaFoldDB" id="A0A366RP59"/>